<dbReference type="SUPFAM" id="SSF57501">
    <property type="entry name" value="Cystine-knot cytokines"/>
    <property type="match status" value="1"/>
</dbReference>
<protein>
    <recommendedName>
        <fullName evidence="8">TGF-beta family profile domain-containing protein</fullName>
    </recommendedName>
</protein>
<dbReference type="PROSITE" id="PS00250">
    <property type="entry name" value="TGF_BETA_1"/>
    <property type="match status" value="1"/>
</dbReference>
<evidence type="ECO:0000256" key="2">
    <source>
        <dbReference type="ARBA" id="ARBA00006656"/>
    </source>
</evidence>
<dbReference type="Gene3D" id="2.60.120.970">
    <property type="match status" value="1"/>
</dbReference>
<dbReference type="PROSITE" id="PS51362">
    <property type="entry name" value="TGF_BETA_2"/>
    <property type="match status" value="1"/>
</dbReference>
<feature type="region of interest" description="Disordered" evidence="7">
    <location>
        <begin position="329"/>
        <end position="388"/>
    </location>
</feature>
<dbReference type="Pfam" id="PF00019">
    <property type="entry name" value="TGF_beta"/>
    <property type="match status" value="1"/>
</dbReference>
<dbReference type="InterPro" id="IPR029034">
    <property type="entry name" value="Cystine-knot_cytokine"/>
</dbReference>
<name>A0ABR3MRF5_9TELE</name>
<keyword evidence="4 6" id="KW-0339">Growth factor</keyword>
<evidence type="ECO:0000256" key="5">
    <source>
        <dbReference type="ARBA" id="ARBA00023157"/>
    </source>
</evidence>
<gene>
    <name evidence="9" type="ORF">QQF64_002882</name>
</gene>
<dbReference type="InterPro" id="IPR001839">
    <property type="entry name" value="TGF-b_C"/>
</dbReference>
<keyword evidence="10" id="KW-1185">Reference proteome</keyword>
<dbReference type="PANTHER" id="PTHR11848:SF307">
    <property type="entry name" value="BONE MORPHOGENETIC PROTEIN 10"/>
    <property type="match status" value="1"/>
</dbReference>
<keyword evidence="3" id="KW-0964">Secreted</keyword>
<evidence type="ECO:0000313" key="10">
    <source>
        <dbReference type="Proteomes" id="UP001558613"/>
    </source>
</evidence>
<feature type="compositionally biased region" description="Basic and acidic residues" evidence="7">
    <location>
        <begin position="1"/>
        <end position="10"/>
    </location>
</feature>
<proteinExistence type="inferred from homology"/>
<evidence type="ECO:0000256" key="7">
    <source>
        <dbReference type="SAM" id="MobiDB-lite"/>
    </source>
</evidence>
<evidence type="ECO:0000256" key="6">
    <source>
        <dbReference type="RuleBase" id="RU000354"/>
    </source>
</evidence>
<dbReference type="PANTHER" id="PTHR11848">
    <property type="entry name" value="TGF-BETA FAMILY"/>
    <property type="match status" value="1"/>
</dbReference>
<comment type="similarity">
    <text evidence="2 6">Belongs to the TGF-beta family.</text>
</comment>
<feature type="compositionally biased region" description="Basic and acidic residues" evidence="7">
    <location>
        <begin position="342"/>
        <end position="362"/>
    </location>
</feature>
<comment type="subcellular location">
    <subcellularLocation>
        <location evidence="1">Secreted</location>
    </subcellularLocation>
</comment>
<dbReference type="Proteomes" id="UP001558613">
    <property type="component" value="Unassembled WGS sequence"/>
</dbReference>
<organism evidence="9 10">
    <name type="scientific">Cirrhinus molitorella</name>
    <name type="common">mud carp</name>
    <dbReference type="NCBI Taxonomy" id="172907"/>
    <lineage>
        <taxon>Eukaryota</taxon>
        <taxon>Metazoa</taxon>
        <taxon>Chordata</taxon>
        <taxon>Craniata</taxon>
        <taxon>Vertebrata</taxon>
        <taxon>Euteleostomi</taxon>
        <taxon>Actinopterygii</taxon>
        <taxon>Neopterygii</taxon>
        <taxon>Teleostei</taxon>
        <taxon>Ostariophysi</taxon>
        <taxon>Cypriniformes</taxon>
        <taxon>Cyprinidae</taxon>
        <taxon>Labeoninae</taxon>
        <taxon>Labeonini</taxon>
        <taxon>Cirrhinus</taxon>
    </lineage>
</organism>
<dbReference type="SMART" id="SM00204">
    <property type="entry name" value="TGFB"/>
    <property type="match status" value="1"/>
</dbReference>
<dbReference type="Gene3D" id="2.10.90.10">
    <property type="entry name" value="Cystine-knot cytokines"/>
    <property type="match status" value="1"/>
</dbReference>
<sequence>MERRYRKCEGPGHTMKGPQTKWQHLQTCQHKRVDTEVLPSTLDHKIYKDEAVFPLAPHRPVSPERREPTPRTCAGVPNPHIILTFHIIMPLSGLSPVGCVCVLSLCVLLPSSGRCGPLPPPSAPVVDEGDVQEALGQFLQALNWTDQGPQGPRTRPRSEPPEYMLELYDRFANDRGGAPSANIVRSFRNEDHSSHGAISKRLRTHRLLFNISVPQQERIVSAELRLHMLLKTDARQRTGAGWKVSVFDAHRDGRCGTPEDESDPLATKHVRRKNSGWEVFDLTKAVQHWKKMNTGNPKLEIRIENLHALKNANEWPVVDLDVDRDPDGKHEPALVVFSDDSSESHREGRSEPSRLSQRRTDEERDETPSTQTRSNLIDDGPRVRRSAKTEDCRKAEMYVDFKDIGWDSFILAPAGYQAFTCRGACNFPLAREVTPTRHATIQTLLNLKSPQRAAQACCVPTELKPISLLYENENGVVVLNNKYEGMVVKECGCR</sequence>
<accession>A0ABR3MRF5</accession>
<reference evidence="9 10" key="1">
    <citation type="submission" date="2023-09" db="EMBL/GenBank/DDBJ databases">
        <authorList>
            <person name="Wang M."/>
        </authorList>
    </citation>
    <scope>NUCLEOTIDE SEQUENCE [LARGE SCALE GENOMIC DNA]</scope>
    <source>
        <strain evidence="9">GT-2023</strain>
        <tissue evidence="9">Liver</tissue>
    </source>
</reference>
<dbReference type="Pfam" id="PF00688">
    <property type="entry name" value="TGFb_propeptide"/>
    <property type="match status" value="1"/>
</dbReference>
<evidence type="ECO:0000256" key="4">
    <source>
        <dbReference type="ARBA" id="ARBA00023030"/>
    </source>
</evidence>
<dbReference type="EMBL" id="JAYMGO010000010">
    <property type="protein sequence ID" value="KAL1267207.1"/>
    <property type="molecule type" value="Genomic_DNA"/>
</dbReference>
<dbReference type="InterPro" id="IPR017948">
    <property type="entry name" value="TGFb_CS"/>
</dbReference>
<dbReference type="InterPro" id="IPR015615">
    <property type="entry name" value="TGF-beta-rel"/>
</dbReference>
<evidence type="ECO:0000259" key="8">
    <source>
        <dbReference type="PROSITE" id="PS51362"/>
    </source>
</evidence>
<evidence type="ECO:0000256" key="3">
    <source>
        <dbReference type="ARBA" id="ARBA00022525"/>
    </source>
</evidence>
<keyword evidence="5" id="KW-1015">Disulfide bond</keyword>
<comment type="caution">
    <text evidence="9">The sequence shown here is derived from an EMBL/GenBank/DDBJ whole genome shotgun (WGS) entry which is preliminary data.</text>
</comment>
<feature type="compositionally biased region" description="Basic and acidic residues" evidence="7">
    <location>
        <begin position="379"/>
        <end position="388"/>
    </location>
</feature>
<evidence type="ECO:0000313" key="9">
    <source>
        <dbReference type="EMBL" id="KAL1267207.1"/>
    </source>
</evidence>
<feature type="region of interest" description="Disordered" evidence="7">
    <location>
        <begin position="1"/>
        <end position="22"/>
    </location>
</feature>
<feature type="domain" description="TGF-beta family profile" evidence="8">
    <location>
        <begin position="382"/>
        <end position="494"/>
    </location>
</feature>
<evidence type="ECO:0000256" key="1">
    <source>
        <dbReference type="ARBA" id="ARBA00004613"/>
    </source>
</evidence>
<dbReference type="InterPro" id="IPR001111">
    <property type="entry name" value="TGF-b_propeptide"/>
</dbReference>